<gene>
    <name evidence="3" type="ORF">CSOL1703_00001825</name>
</gene>
<feature type="region of interest" description="Disordered" evidence="1">
    <location>
        <begin position="121"/>
        <end position="155"/>
    </location>
</feature>
<feature type="region of interest" description="Disordered" evidence="1">
    <location>
        <begin position="45"/>
        <end position="71"/>
    </location>
</feature>
<dbReference type="AlphaFoldDB" id="A0A9N9Z6B1"/>
<evidence type="ECO:0000256" key="2">
    <source>
        <dbReference type="SAM" id="SignalP"/>
    </source>
</evidence>
<feature type="compositionally biased region" description="Low complexity" evidence="1">
    <location>
        <begin position="128"/>
        <end position="150"/>
    </location>
</feature>
<comment type="caution">
    <text evidence="3">The sequence shown here is derived from an EMBL/GenBank/DDBJ whole genome shotgun (WGS) entry which is preliminary data.</text>
</comment>
<dbReference type="Proteomes" id="UP000775872">
    <property type="component" value="Unassembled WGS sequence"/>
</dbReference>
<sequence length="211" mass="22000">MYASTRRLLALSALLPTIAGLPYRALQPRAALTADKPKYSVVPLIPDENDNHNGGGNGNGNGGDNPSNGVVTVSLTVTKSGDTVTQTAEPTTVTQVVPTTIISVIDLDDDVTTTVYVVPSVAPPAPSVEPTTTSSTTSSTSTSSSTSSSTGCGTQRSTDYHRNFHLYGGSHTTQQFSAHCHCVLPPSGNSHHISSYHTGNDQYRAFIGPAQ</sequence>
<evidence type="ECO:0000313" key="3">
    <source>
        <dbReference type="EMBL" id="CAH0049864.1"/>
    </source>
</evidence>
<protein>
    <submittedName>
        <fullName evidence="3">Uncharacterized protein</fullName>
    </submittedName>
</protein>
<dbReference type="EMBL" id="CABFOC020000035">
    <property type="protein sequence ID" value="CAH0049864.1"/>
    <property type="molecule type" value="Genomic_DNA"/>
</dbReference>
<evidence type="ECO:0000313" key="4">
    <source>
        <dbReference type="Proteomes" id="UP000775872"/>
    </source>
</evidence>
<keyword evidence="4" id="KW-1185">Reference proteome</keyword>
<evidence type="ECO:0000256" key="1">
    <source>
        <dbReference type="SAM" id="MobiDB-lite"/>
    </source>
</evidence>
<proteinExistence type="predicted"/>
<feature type="chain" id="PRO_5040168497" evidence="2">
    <location>
        <begin position="21"/>
        <end position="211"/>
    </location>
</feature>
<accession>A0A9N9Z6B1</accession>
<feature type="signal peptide" evidence="2">
    <location>
        <begin position="1"/>
        <end position="20"/>
    </location>
</feature>
<organism evidence="3 4">
    <name type="scientific">Clonostachys solani</name>
    <dbReference type="NCBI Taxonomy" id="160281"/>
    <lineage>
        <taxon>Eukaryota</taxon>
        <taxon>Fungi</taxon>
        <taxon>Dikarya</taxon>
        <taxon>Ascomycota</taxon>
        <taxon>Pezizomycotina</taxon>
        <taxon>Sordariomycetes</taxon>
        <taxon>Hypocreomycetidae</taxon>
        <taxon>Hypocreales</taxon>
        <taxon>Bionectriaceae</taxon>
        <taxon>Clonostachys</taxon>
    </lineage>
</organism>
<feature type="compositionally biased region" description="Gly residues" evidence="1">
    <location>
        <begin position="53"/>
        <end position="63"/>
    </location>
</feature>
<keyword evidence="2" id="KW-0732">Signal</keyword>
<name>A0A9N9Z6B1_9HYPO</name>
<dbReference type="OrthoDB" id="5151138at2759"/>
<reference evidence="3" key="1">
    <citation type="submission" date="2021-10" db="EMBL/GenBank/DDBJ databases">
        <authorList>
            <person name="Piombo E."/>
        </authorList>
    </citation>
    <scope>NUCLEOTIDE SEQUENCE</scope>
</reference>